<evidence type="ECO:0000256" key="2">
    <source>
        <dbReference type="RuleBase" id="RU003844"/>
    </source>
</evidence>
<comment type="caution">
    <text evidence="3">The sequence shown here is derived from an EMBL/GenBank/DDBJ whole genome shotgun (WGS) entry which is preliminary data.</text>
</comment>
<dbReference type="GO" id="GO:0005829">
    <property type="term" value="C:cytosol"/>
    <property type="evidence" value="ECO:0007669"/>
    <property type="project" value="TreeGrafter"/>
</dbReference>
<dbReference type="GO" id="GO:0008142">
    <property type="term" value="F:oxysterol binding"/>
    <property type="evidence" value="ECO:0007669"/>
    <property type="project" value="TreeGrafter"/>
</dbReference>
<evidence type="ECO:0000313" key="4">
    <source>
        <dbReference type="Proteomes" id="UP000030104"/>
    </source>
</evidence>
<proteinExistence type="inferred from homology"/>
<dbReference type="PANTHER" id="PTHR10972:SF184">
    <property type="entry name" value="OXYSTEROL-BINDING PROTEIN HOMOLOG 4-RELATED"/>
    <property type="match status" value="1"/>
</dbReference>
<keyword evidence="4" id="KW-1185">Reference proteome</keyword>
<dbReference type="AlphaFoldDB" id="A0A0A2K861"/>
<dbReference type="SUPFAM" id="SSF144000">
    <property type="entry name" value="Oxysterol-binding protein-like"/>
    <property type="match status" value="1"/>
</dbReference>
<dbReference type="OrthoDB" id="14833at2759"/>
<dbReference type="PhylomeDB" id="A0A0A2K861"/>
<gene>
    <name evidence="3" type="ORF">PITC_012460</name>
</gene>
<dbReference type="Gene3D" id="1.10.287.2720">
    <property type="match status" value="1"/>
</dbReference>
<dbReference type="FunFam" id="2.40.160.120:FF:000010">
    <property type="entry name" value="Oxysterol-binding protein homolog 4"/>
    <property type="match status" value="1"/>
</dbReference>
<accession>A0A0A2K861</accession>
<dbReference type="GO" id="GO:0016020">
    <property type="term" value="C:membrane"/>
    <property type="evidence" value="ECO:0007669"/>
    <property type="project" value="TreeGrafter"/>
</dbReference>
<dbReference type="EMBL" id="JQGA01001610">
    <property type="protein sequence ID" value="KGO64009.1"/>
    <property type="molecule type" value="Genomic_DNA"/>
</dbReference>
<dbReference type="Pfam" id="PF01237">
    <property type="entry name" value="Oxysterol_BP"/>
    <property type="match status" value="1"/>
</dbReference>
<dbReference type="Gene3D" id="2.40.160.120">
    <property type="match status" value="1"/>
</dbReference>
<reference evidence="3 4" key="1">
    <citation type="journal article" date="2015" name="Mol. Plant Microbe Interact.">
        <title>Genome, transcriptome, and functional analyses of Penicillium expansum provide new insights into secondary metabolism and pathogenicity.</title>
        <authorList>
            <person name="Ballester A.R."/>
            <person name="Marcet-Houben M."/>
            <person name="Levin E."/>
            <person name="Sela N."/>
            <person name="Selma-Lazaro C."/>
            <person name="Carmona L."/>
            <person name="Wisniewski M."/>
            <person name="Droby S."/>
            <person name="Gonzalez-Candelas L."/>
            <person name="Gabaldon T."/>
        </authorList>
    </citation>
    <scope>NUCLEOTIDE SEQUENCE [LARGE SCALE GENOMIC DNA]</scope>
    <source>
        <strain evidence="3 4">PHI-1</strain>
    </source>
</reference>
<dbReference type="STRING" id="40296.A0A0A2K861"/>
<dbReference type="InterPro" id="IPR018494">
    <property type="entry name" value="Oxysterol-bd_CS"/>
</dbReference>
<dbReference type="HOGENOM" id="CLU_012334_0_2_1"/>
<dbReference type="PANTHER" id="PTHR10972">
    <property type="entry name" value="OXYSTEROL-BINDING PROTEIN-RELATED"/>
    <property type="match status" value="1"/>
</dbReference>
<dbReference type="Gene3D" id="6.10.250.1430">
    <property type="match status" value="1"/>
</dbReference>
<dbReference type="InterPro" id="IPR000648">
    <property type="entry name" value="Oxysterol-bd"/>
</dbReference>
<dbReference type="OMA" id="SSYWTEH"/>
<protein>
    <submittedName>
        <fullName evidence="3">Oxysterol-binding protein</fullName>
    </submittedName>
</protein>
<sequence length="393" mass="43440">MSSQSQSIASFNGDLSSLTAPPFILSTTSLTEYSAYWAEHPAVFVAPAKEADPAKRALLVLKWFLSTLHQQYCSRSEKLGSEKKPLNPFLGELFIGKWAGDAEVGETALVSEQVSHHPPATAYAIRNEKNGVELQGYNAQKASFSSTILVKQIGHALYTITPPGSDEKEQYLITLPNLHIESLIYGSPFVELEKSSKIVSSTGYVAKIDYSGKGWLSGKKNTFTASLFKKSDGEKKPLYTVEGQWSDKFSIKDALTNEVVDSWNSKENPVTPLALAPLEQQDLYESRRAWSDVAANIQKGDMDAVSGYKSRIETAQREQRRIEKEAGREWERRFFSRIEENTEDAQIQALAISADLAFESDKTGGIWRFDAQKAAGAQPPYHKVGGEGLGLTE</sequence>
<dbReference type="FunFam" id="1.10.287.2720:FF:000003">
    <property type="entry name" value="Oxysterol binding protein"/>
    <property type="match status" value="1"/>
</dbReference>
<organism evidence="3 4">
    <name type="scientific">Penicillium italicum</name>
    <name type="common">Blue mold</name>
    <dbReference type="NCBI Taxonomy" id="40296"/>
    <lineage>
        <taxon>Eukaryota</taxon>
        <taxon>Fungi</taxon>
        <taxon>Dikarya</taxon>
        <taxon>Ascomycota</taxon>
        <taxon>Pezizomycotina</taxon>
        <taxon>Eurotiomycetes</taxon>
        <taxon>Eurotiomycetidae</taxon>
        <taxon>Eurotiales</taxon>
        <taxon>Aspergillaceae</taxon>
        <taxon>Penicillium</taxon>
    </lineage>
</organism>
<comment type="similarity">
    <text evidence="1 2">Belongs to the OSBP family.</text>
</comment>
<evidence type="ECO:0000256" key="1">
    <source>
        <dbReference type="ARBA" id="ARBA00008842"/>
    </source>
</evidence>
<dbReference type="PROSITE" id="PS01013">
    <property type="entry name" value="OSBP"/>
    <property type="match status" value="1"/>
</dbReference>
<dbReference type="GO" id="GO:0120009">
    <property type="term" value="P:intermembrane lipid transfer"/>
    <property type="evidence" value="ECO:0007669"/>
    <property type="project" value="UniProtKB-ARBA"/>
</dbReference>
<dbReference type="InterPro" id="IPR037239">
    <property type="entry name" value="OSBP_sf"/>
</dbReference>
<name>A0A0A2K861_PENIT</name>
<evidence type="ECO:0000313" key="3">
    <source>
        <dbReference type="EMBL" id="KGO64009.1"/>
    </source>
</evidence>
<dbReference type="Gene3D" id="3.30.70.3490">
    <property type="match status" value="1"/>
</dbReference>
<dbReference type="Proteomes" id="UP000030104">
    <property type="component" value="Unassembled WGS sequence"/>
</dbReference>